<gene>
    <name evidence="2" type="ORF">Rhe02_88550</name>
</gene>
<dbReference type="Proteomes" id="UP000612899">
    <property type="component" value="Unassembled WGS sequence"/>
</dbReference>
<protein>
    <submittedName>
        <fullName evidence="2">Uncharacterized protein</fullName>
    </submittedName>
</protein>
<evidence type="ECO:0000256" key="1">
    <source>
        <dbReference type="SAM" id="Phobius"/>
    </source>
</evidence>
<dbReference type="AlphaFoldDB" id="A0A8J3QH58"/>
<dbReference type="RefSeq" id="WP_203914505.1">
    <property type="nucleotide sequence ID" value="NZ_BONY01000106.1"/>
</dbReference>
<sequence length="85" mass="9410">MRSAAIWLALTGMLIVVIAFTVGNDPCAIRVGGDCQQDAGGFAFIIGMFVFTWAVVLFAAHRIIMELRSQEIRRWQHTITNGSLK</sequence>
<dbReference type="EMBL" id="BONY01000106">
    <property type="protein sequence ID" value="GIH10788.1"/>
    <property type="molecule type" value="Genomic_DNA"/>
</dbReference>
<evidence type="ECO:0000313" key="3">
    <source>
        <dbReference type="Proteomes" id="UP000612899"/>
    </source>
</evidence>
<name>A0A8J3QH58_9ACTN</name>
<keyword evidence="1" id="KW-0812">Transmembrane</keyword>
<organism evidence="2 3">
    <name type="scientific">Rhizocola hellebori</name>
    <dbReference type="NCBI Taxonomy" id="1392758"/>
    <lineage>
        <taxon>Bacteria</taxon>
        <taxon>Bacillati</taxon>
        <taxon>Actinomycetota</taxon>
        <taxon>Actinomycetes</taxon>
        <taxon>Micromonosporales</taxon>
        <taxon>Micromonosporaceae</taxon>
        <taxon>Rhizocola</taxon>
    </lineage>
</organism>
<accession>A0A8J3QH58</accession>
<keyword evidence="3" id="KW-1185">Reference proteome</keyword>
<comment type="caution">
    <text evidence="2">The sequence shown here is derived from an EMBL/GenBank/DDBJ whole genome shotgun (WGS) entry which is preliminary data.</text>
</comment>
<feature type="transmembrane region" description="Helical" evidence="1">
    <location>
        <begin position="43"/>
        <end position="64"/>
    </location>
</feature>
<evidence type="ECO:0000313" key="2">
    <source>
        <dbReference type="EMBL" id="GIH10788.1"/>
    </source>
</evidence>
<keyword evidence="1" id="KW-0472">Membrane</keyword>
<reference evidence="2" key="1">
    <citation type="submission" date="2021-01" db="EMBL/GenBank/DDBJ databases">
        <title>Whole genome shotgun sequence of Rhizocola hellebori NBRC 109834.</title>
        <authorList>
            <person name="Komaki H."/>
            <person name="Tamura T."/>
        </authorList>
    </citation>
    <scope>NUCLEOTIDE SEQUENCE</scope>
    <source>
        <strain evidence="2">NBRC 109834</strain>
    </source>
</reference>
<keyword evidence="1" id="KW-1133">Transmembrane helix</keyword>
<proteinExistence type="predicted"/>